<dbReference type="AlphaFoldDB" id="A0AA90KGR4"/>
<sequence>MTQPPYGSAPYGGPPGAQIPQQQAAPGMVPAPPLAPNYAPQQAGPYGPPAPTQYAQPAPHGYPPNDYPPQAYAPPPYGQPPYGAGQNPYAAQWGQQQQPMDTVCRFCGGFPAVEATVRGHQGMLVVMRFLSLKGPFCRDCGIAVHRQMSTRTMWQGWWGYLSFLITPFTLLYNLSPRSKFNKLPPAQGGFRPPSDPGKPIFLRPGALGLLAPLFVLFVVMIAVLASN</sequence>
<organism evidence="3">
    <name type="scientific">Streptantibioticus silvisoli</name>
    <dbReference type="NCBI Taxonomy" id="2705255"/>
    <lineage>
        <taxon>Bacteria</taxon>
        <taxon>Bacillati</taxon>
        <taxon>Actinomycetota</taxon>
        <taxon>Actinomycetes</taxon>
        <taxon>Kitasatosporales</taxon>
        <taxon>Streptomycetaceae</taxon>
        <taxon>Streptantibioticus</taxon>
    </lineage>
</organism>
<feature type="transmembrane region" description="Helical" evidence="2">
    <location>
        <begin position="200"/>
        <end position="225"/>
    </location>
</feature>
<feature type="compositionally biased region" description="Pro residues" evidence="1">
    <location>
        <begin position="60"/>
        <end position="79"/>
    </location>
</feature>
<evidence type="ECO:0008006" key="4">
    <source>
        <dbReference type="Google" id="ProtNLM"/>
    </source>
</evidence>
<feature type="transmembrane region" description="Helical" evidence="2">
    <location>
        <begin position="157"/>
        <end position="175"/>
    </location>
</feature>
<gene>
    <name evidence="3" type="ORF">POF50_014530</name>
</gene>
<comment type="caution">
    <text evidence="3">The sequence shown here is derived from an EMBL/GenBank/DDBJ whole genome shotgun (WGS) entry which is preliminary data.</text>
</comment>
<proteinExistence type="predicted"/>
<reference evidence="3" key="1">
    <citation type="submission" date="2023-05" db="EMBL/GenBank/DDBJ databases">
        <title>Streptantibioticus silvisoli sp. nov., acidotolerant actinomycetes 1 from pine litter.</title>
        <authorList>
            <person name="Swiecimska M."/>
            <person name="Golinska P."/>
            <person name="Sangal V."/>
            <person name="Wachnowicz B."/>
            <person name="Goodfellow M."/>
        </authorList>
    </citation>
    <scope>NUCLEOTIDE SEQUENCE</scope>
    <source>
        <strain evidence="3">SL13</strain>
    </source>
</reference>
<evidence type="ECO:0000256" key="1">
    <source>
        <dbReference type="SAM" id="MobiDB-lite"/>
    </source>
</evidence>
<accession>A0AA90KGR4</accession>
<feature type="compositionally biased region" description="Low complexity" evidence="1">
    <location>
        <begin position="1"/>
        <end position="27"/>
    </location>
</feature>
<keyword evidence="2" id="KW-0812">Transmembrane</keyword>
<evidence type="ECO:0000256" key="2">
    <source>
        <dbReference type="SAM" id="Phobius"/>
    </source>
</evidence>
<evidence type="ECO:0000313" key="3">
    <source>
        <dbReference type="EMBL" id="MDI5970544.1"/>
    </source>
</evidence>
<name>A0AA90KGR4_9ACTN</name>
<keyword evidence="2" id="KW-0472">Membrane</keyword>
<dbReference type="RefSeq" id="WP_271313141.1">
    <property type="nucleotide sequence ID" value="NZ_JABXJJ020000016.1"/>
</dbReference>
<keyword evidence="2" id="KW-1133">Transmembrane helix</keyword>
<feature type="region of interest" description="Disordered" evidence="1">
    <location>
        <begin position="1"/>
        <end position="79"/>
    </location>
</feature>
<protein>
    <recommendedName>
        <fullName evidence="4">Toxin-antitoxin system, toxin component</fullName>
    </recommendedName>
</protein>
<dbReference type="EMBL" id="JABXJJ020000016">
    <property type="protein sequence ID" value="MDI5970544.1"/>
    <property type="molecule type" value="Genomic_DNA"/>
</dbReference>